<keyword evidence="9 15" id="KW-0460">Magnesium</keyword>
<dbReference type="InterPro" id="IPR036462">
    <property type="entry name" value="Fumarylacetoacetase_N_sf"/>
</dbReference>
<dbReference type="NCBIfam" id="TIGR01266">
    <property type="entry name" value="fum_ac_acetase"/>
    <property type="match status" value="1"/>
</dbReference>
<dbReference type="Proteomes" id="UP001162131">
    <property type="component" value="Unassembled WGS sequence"/>
</dbReference>
<evidence type="ECO:0000256" key="16">
    <source>
        <dbReference type="RuleBase" id="RU366008"/>
    </source>
</evidence>
<evidence type="ECO:0000256" key="8">
    <source>
        <dbReference type="ARBA" id="ARBA00022837"/>
    </source>
</evidence>
<dbReference type="SUPFAM" id="SSF63433">
    <property type="entry name" value="Fumarylacetoacetate hydrolase, FAH, N-terminal domain"/>
    <property type="match status" value="1"/>
</dbReference>
<feature type="domain" description="Fumarylacetoacetase N-terminal" evidence="18">
    <location>
        <begin position="21"/>
        <end position="123"/>
    </location>
</feature>
<keyword evidence="7 16" id="KW-0378">Hydrolase</keyword>
<comment type="similarity">
    <text evidence="3 16">Belongs to the FAH family.</text>
</comment>
<feature type="binding site" evidence="15">
    <location>
        <position position="131"/>
    </location>
    <ligand>
        <name>Ca(2+)</name>
        <dbReference type="ChEBI" id="CHEBI:29108"/>
    </ligand>
</feature>
<dbReference type="SUPFAM" id="SSF56529">
    <property type="entry name" value="FAH"/>
    <property type="match status" value="1"/>
</dbReference>
<feature type="domain" description="Fumarylacetoacetase-like C-terminal" evidence="17">
    <location>
        <begin position="130"/>
        <end position="396"/>
    </location>
</feature>
<gene>
    <name evidence="19" type="ORF">BSTOLATCC_MIC25466</name>
</gene>
<organism evidence="19 20">
    <name type="scientific">Blepharisma stoltei</name>
    <dbReference type="NCBI Taxonomy" id="1481888"/>
    <lineage>
        <taxon>Eukaryota</taxon>
        <taxon>Sar</taxon>
        <taxon>Alveolata</taxon>
        <taxon>Ciliophora</taxon>
        <taxon>Postciliodesmatophora</taxon>
        <taxon>Heterotrichea</taxon>
        <taxon>Heterotrichida</taxon>
        <taxon>Blepharismidae</taxon>
        <taxon>Blepharisma</taxon>
    </lineage>
</organism>
<evidence type="ECO:0000256" key="14">
    <source>
        <dbReference type="PIRSR" id="PIRSR605959-2"/>
    </source>
</evidence>
<feature type="binding site" evidence="14">
    <location>
        <position position="133"/>
    </location>
    <ligand>
        <name>substrate</name>
    </ligand>
</feature>
<evidence type="ECO:0000313" key="20">
    <source>
        <dbReference type="Proteomes" id="UP001162131"/>
    </source>
</evidence>
<evidence type="ECO:0000313" key="19">
    <source>
        <dbReference type="EMBL" id="CAG9320235.1"/>
    </source>
</evidence>
<dbReference type="GO" id="GO:0004334">
    <property type="term" value="F:fumarylacetoacetase activity"/>
    <property type="evidence" value="ECO:0007669"/>
    <property type="project" value="UniProtKB-UniRule"/>
</dbReference>
<dbReference type="GO" id="GO:0046872">
    <property type="term" value="F:metal ion binding"/>
    <property type="evidence" value="ECO:0007669"/>
    <property type="project" value="UniProtKB-UniRule"/>
</dbReference>
<keyword evidence="10 16" id="KW-0828">Tyrosine catabolism</keyword>
<evidence type="ECO:0000256" key="13">
    <source>
        <dbReference type="PIRSR" id="PIRSR605959-1"/>
    </source>
</evidence>
<evidence type="ECO:0000256" key="10">
    <source>
        <dbReference type="ARBA" id="ARBA00022878"/>
    </source>
</evidence>
<evidence type="ECO:0000256" key="2">
    <source>
        <dbReference type="ARBA" id="ARBA00004782"/>
    </source>
</evidence>
<accession>A0AAU9J4U9</accession>
<feature type="binding site" evidence="15">
    <location>
        <position position="206"/>
    </location>
    <ligand>
        <name>Ca(2+)</name>
        <dbReference type="ChEBI" id="CHEBI:29108"/>
    </ligand>
</feature>
<feature type="binding site" evidence="15">
    <location>
        <position position="239"/>
    </location>
    <ligand>
        <name>Ca(2+)</name>
        <dbReference type="ChEBI" id="CHEBI:29108"/>
    </ligand>
</feature>
<feature type="binding site" evidence="15">
    <location>
        <position position="259"/>
    </location>
    <ligand>
        <name>Mg(2+)</name>
        <dbReference type="ChEBI" id="CHEBI:18420"/>
    </ligand>
</feature>
<protein>
    <recommendedName>
        <fullName evidence="5 16">Fumarylacetoacetase</fullName>
        <ecNumber evidence="4 16">3.7.1.2</ecNumber>
    </recommendedName>
    <alternativeName>
        <fullName evidence="12 16">Fumarylacetoacetate hydrolase</fullName>
    </alternativeName>
</protein>
<evidence type="ECO:0000256" key="15">
    <source>
        <dbReference type="PIRSR" id="PIRSR605959-3"/>
    </source>
</evidence>
<dbReference type="AlphaFoldDB" id="A0AAU9J4U9"/>
<evidence type="ECO:0000256" key="7">
    <source>
        <dbReference type="ARBA" id="ARBA00022801"/>
    </source>
</evidence>
<sequence>MWPIIMASFILVSQDSHFPLANIPFGTGFSTHNPNPRCVSRIGDFVVDLAALEAEGFFQELSNTHFFSNPTLNSFMSEDKALWRAYRSKIQALFAAENPLVRDNEQLKAKILIPISEFTNTLPVNIGDYTDFYASRNHAFNVGCMFRGPQNALQDNWLRLPVGYHGRSSSVVVSRHPVKRPRGQIKLLDSPDPVFSSCKKLDHEVEIGVFLGGKLNKLGEPINIAVASEHVFGLVLLNDWSARDIQSWEYVPLGPFTAKNFQTSISPWIITTLALEPFTTGLPAQDPVPLPYLREDPPTSFNITIETFIKTPSLSEPHKISTTNLQHLYWSIYQMLAHHSVSGCNMRPGDLLGTGTISGPTPDSLGCLLEMSTNGKTPVALPNGETRSFLNDGDELIIVGKAESENFTIGFGDVRGVILPALEDQYFHN</sequence>
<evidence type="ECO:0000256" key="9">
    <source>
        <dbReference type="ARBA" id="ARBA00022842"/>
    </source>
</evidence>
<feature type="active site" description="Proton acceptor" evidence="13">
    <location>
        <position position="138"/>
    </location>
</feature>
<evidence type="ECO:0000256" key="12">
    <source>
        <dbReference type="ARBA" id="ARBA00031740"/>
    </source>
</evidence>
<evidence type="ECO:0000259" key="17">
    <source>
        <dbReference type="Pfam" id="PF01557"/>
    </source>
</evidence>
<keyword evidence="8 15" id="KW-0106">Calcium</keyword>
<keyword evidence="6 15" id="KW-0479">Metal-binding</keyword>
<reference evidence="19" key="1">
    <citation type="submission" date="2021-09" db="EMBL/GenBank/DDBJ databases">
        <authorList>
            <consortium name="AG Swart"/>
            <person name="Singh M."/>
            <person name="Singh A."/>
            <person name="Seah K."/>
            <person name="Emmerich C."/>
        </authorList>
    </citation>
    <scope>NUCLEOTIDE SEQUENCE</scope>
    <source>
        <strain evidence="19">ATCC30299</strain>
    </source>
</reference>
<dbReference type="InterPro" id="IPR005959">
    <property type="entry name" value="Fumarylacetoacetase"/>
</dbReference>
<feature type="binding site" evidence="15">
    <location>
        <position position="204"/>
    </location>
    <ligand>
        <name>Ca(2+)</name>
        <dbReference type="ChEBI" id="CHEBI:29108"/>
    </ligand>
</feature>
<evidence type="ECO:0000256" key="11">
    <source>
        <dbReference type="ARBA" id="ARBA00023232"/>
    </source>
</evidence>
<dbReference type="FunFam" id="3.90.850.10:FF:000004">
    <property type="entry name" value="Fumarylacetoacetase"/>
    <property type="match status" value="1"/>
</dbReference>
<feature type="binding site" evidence="15">
    <location>
        <position position="263"/>
    </location>
    <ligand>
        <name>Mg(2+)</name>
        <dbReference type="ChEBI" id="CHEBI:18420"/>
    </ligand>
</feature>
<feature type="binding site" evidence="14">
    <location>
        <position position="246"/>
    </location>
    <ligand>
        <name>substrate</name>
    </ligand>
</feature>
<dbReference type="Pfam" id="PF01557">
    <property type="entry name" value="FAA_hydrolase"/>
    <property type="match status" value="1"/>
</dbReference>
<dbReference type="Pfam" id="PF09298">
    <property type="entry name" value="FAA_hydrolase_N"/>
    <property type="match status" value="1"/>
</dbReference>
<feature type="binding site" evidence="14">
    <location>
        <position position="147"/>
    </location>
    <ligand>
        <name>substrate</name>
    </ligand>
</feature>
<dbReference type="Gene3D" id="3.90.850.10">
    <property type="entry name" value="Fumarylacetoacetase-like, C-terminal domain"/>
    <property type="match status" value="1"/>
</dbReference>
<dbReference type="PANTHER" id="PTHR43069">
    <property type="entry name" value="FUMARYLACETOACETASE"/>
    <property type="match status" value="1"/>
</dbReference>
<dbReference type="InterPro" id="IPR015377">
    <property type="entry name" value="Fumarylacetoacetase_N"/>
</dbReference>
<keyword evidence="20" id="KW-1185">Reference proteome</keyword>
<dbReference type="GO" id="GO:0006559">
    <property type="term" value="P:L-phenylalanine catabolic process"/>
    <property type="evidence" value="ECO:0007669"/>
    <property type="project" value="UniProtKB-UniRule"/>
</dbReference>
<evidence type="ECO:0000256" key="6">
    <source>
        <dbReference type="ARBA" id="ARBA00022723"/>
    </source>
</evidence>
<evidence type="ECO:0000256" key="4">
    <source>
        <dbReference type="ARBA" id="ARBA00012094"/>
    </source>
</evidence>
<evidence type="ECO:0000256" key="5">
    <source>
        <dbReference type="ARBA" id="ARBA00014741"/>
    </source>
</evidence>
<dbReference type="Gene3D" id="2.30.30.230">
    <property type="entry name" value="Fumarylacetoacetase, N-terminal domain"/>
    <property type="match status" value="1"/>
</dbReference>
<comment type="caution">
    <text evidence="19">The sequence shown here is derived from an EMBL/GenBank/DDBJ whole genome shotgun (WGS) entry which is preliminary data.</text>
</comment>
<dbReference type="EMBL" id="CAJZBQ010000024">
    <property type="protein sequence ID" value="CAG9320235.1"/>
    <property type="molecule type" value="Genomic_DNA"/>
</dbReference>
<dbReference type="InterPro" id="IPR036663">
    <property type="entry name" value="Fumarylacetoacetase_C_sf"/>
</dbReference>
<dbReference type="EC" id="3.7.1.2" evidence="4 16"/>
<comment type="cofactor">
    <cofactor evidence="16">
        <name>Mg(2+)</name>
        <dbReference type="ChEBI" id="CHEBI:18420"/>
    </cofactor>
    <cofactor evidence="16">
        <name>Ca(2+)</name>
        <dbReference type="ChEBI" id="CHEBI:29108"/>
    </cofactor>
</comment>
<feature type="binding site" evidence="14">
    <location>
        <position position="356"/>
    </location>
    <ligand>
        <name>substrate</name>
    </ligand>
</feature>
<comment type="catalytic activity">
    <reaction evidence="1 16">
        <text>4-fumarylacetoacetate + H2O = acetoacetate + fumarate + H(+)</text>
        <dbReference type="Rhea" id="RHEA:10244"/>
        <dbReference type="ChEBI" id="CHEBI:13705"/>
        <dbReference type="ChEBI" id="CHEBI:15377"/>
        <dbReference type="ChEBI" id="CHEBI:15378"/>
        <dbReference type="ChEBI" id="CHEBI:18034"/>
        <dbReference type="ChEBI" id="CHEBI:29806"/>
        <dbReference type="EC" id="3.7.1.2"/>
    </reaction>
</comment>
<dbReference type="InterPro" id="IPR011234">
    <property type="entry name" value="Fumarylacetoacetase-like_C"/>
</dbReference>
<comment type="pathway">
    <text evidence="2 16">Amino-acid degradation; L-phenylalanine degradation; acetoacetate and fumarate from L-phenylalanine: step 6/6.</text>
</comment>
<feature type="binding site" evidence="14">
    <location>
        <position position="250"/>
    </location>
    <ligand>
        <name>substrate</name>
    </ligand>
</feature>
<dbReference type="GO" id="GO:1902000">
    <property type="term" value="P:homogentisate catabolic process"/>
    <property type="evidence" value="ECO:0007669"/>
    <property type="project" value="TreeGrafter"/>
</dbReference>
<feature type="binding site" evidence="15">
    <location>
        <position position="239"/>
    </location>
    <ligand>
        <name>Mg(2+)</name>
        <dbReference type="ChEBI" id="CHEBI:18420"/>
    </ligand>
</feature>
<keyword evidence="11 16" id="KW-0585">Phenylalanine catabolism</keyword>
<proteinExistence type="inferred from homology"/>
<name>A0AAU9J4U9_9CILI</name>
<dbReference type="GO" id="GO:0006572">
    <property type="term" value="P:L-tyrosine catabolic process"/>
    <property type="evidence" value="ECO:0007669"/>
    <property type="project" value="UniProtKB-UniRule"/>
</dbReference>
<evidence type="ECO:0000256" key="3">
    <source>
        <dbReference type="ARBA" id="ARBA00010211"/>
    </source>
</evidence>
<evidence type="ECO:0000256" key="1">
    <source>
        <dbReference type="ARBA" id="ARBA00000353"/>
    </source>
</evidence>
<evidence type="ECO:0000259" key="18">
    <source>
        <dbReference type="Pfam" id="PF09298"/>
    </source>
</evidence>
<dbReference type="PANTHER" id="PTHR43069:SF2">
    <property type="entry name" value="FUMARYLACETOACETASE"/>
    <property type="match status" value="1"/>
</dbReference>